<dbReference type="GO" id="GO:0016757">
    <property type="term" value="F:glycosyltransferase activity"/>
    <property type="evidence" value="ECO:0007669"/>
    <property type="project" value="UniProtKB-KW"/>
</dbReference>
<proteinExistence type="inferred from homology"/>
<organism evidence="11 12">
    <name type="scientific">Myxacorys almedinensis A</name>
    <dbReference type="NCBI Taxonomy" id="2690445"/>
    <lineage>
        <taxon>Bacteria</taxon>
        <taxon>Bacillati</taxon>
        <taxon>Cyanobacteriota</taxon>
        <taxon>Cyanophyceae</taxon>
        <taxon>Leptolyngbyales</taxon>
        <taxon>Leptolyngbyaceae</taxon>
        <taxon>Myxacorys</taxon>
        <taxon>Myxacorys almedinensis</taxon>
    </lineage>
</organism>
<feature type="transmembrane region" description="Helical" evidence="9">
    <location>
        <begin position="234"/>
        <end position="255"/>
    </location>
</feature>
<dbReference type="SUPFAM" id="SSF53448">
    <property type="entry name" value="Nucleotide-diphospho-sugar transferases"/>
    <property type="match status" value="1"/>
</dbReference>
<comment type="caution">
    <text evidence="11">The sequence shown here is derived from an EMBL/GenBank/DDBJ whole genome shotgun (WGS) entry which is preliminary data.</text>
</comment>
<dbReference type="FunFam" id="3.90.550.10:FF:000079">
    <property type="entry name" value="Probable glycosyl transferase"/>
    <property type="match status" value="1"/>
</dbReference>
<keyword evidence="12" id="KW-1185">Reference proteome</keyword>
<dbReference type="Pfam" id="PF00535">
    <property type="entry name" value="Glycos_transf_2"/>
    <property type="match status" value="1"/>
</dbReference>
<keyword evidence="2" id="KW-1003">Cell membrane</keyword>
<name>A0A8J7ZCX5_9CYAN</name>
<evidence type="ECO:0000313" key="12">
    <source>
        <dbReference type="Proteomes" id="UP000646053"/>
    </source>
</evidence>
<gene>
    <name evidence="11" type="ORF">GS601_20945</name>
</gene>
<keyword evidence="7 9" id="KW-0472">Membrane</keyword>
<keyword evidence="3" id="KW-0328">Glycosyltransferase</keyword>
<protein>
    <submittedName>
        <fullName evidence="11">Glycosyltransferase</fullName>
    </submittedName>
</protein>
<evidence type="ECO:0000259" key="10">
    <source>
        <dbReference type="Pfam" id="PF00535"/>
    </source>
</evidence>
<evidence type="ECO:0000256" key="8">
    <source>
        <dbReference type="ARBA" id="ARBA00038152"/>
    </source>
</evidence>
<keyword evidence="4" id="KW-0808">Transferase</keyword>
<comment type="subcellular location">
    <subcellularLocation>
        <location evidence="1">Cell membrane</location>
        <topology evidence="1">Multi-pass membrane protein</topology>
    </subcellularLocation>
</comment>
<evidence type="ECO:0000256" key="4">
    <source>
        <dbReference type="ARBA" id="ARBA00022679"/>
    </source>
</evidence>
<evidence type="ECO:0000256" key="7">
    <source>
        <dbReference type="ARBA" id="ARBA00023136"/>
    </source>
</evidence>
<keyword evidence="6 9" id="KW-1133">Transmembrane helix</keyword>
<feature type="transmembrane region" description="Helical" evidence="9">
    <location>
        <begin position="267"/>
        <end position="292"/>
    </location>
</feature>
<dbReference type="GO" id="GO:0005886">
    <property type="term" value="C:plasma membrane"/>
    <property type="evidence" value="ECO:0007669"/>
    <property type="project" value="UniProtKB-SubCell"/>
</dbReference>
<dbReference type="Gene3D" id="3.90.550.10">
    <property type="entry name" value="Spore Coat Polysaccharide Biosynthesis Protein SpsA, Chain A"/>
    <property type="match status" value="1"/>
</dbReference>
<evidence type="ECO:0000256" key="1">
    <source>
        <dbReference type="ARBA" id="ARBA00004651"/>
    </source>
</evidence>
<evidence type="ECO:0000256" key="6">
    <source>
        <dbReference type="ARBA" id="ARBA00022989"/>
    </source>
</evidence>
<dbReference type="RefSeq" id="WP_162425246.1">
    <property type="nucleotide sequence ID" value="NZ_WVIE01000038.1"/>
</dbReference>
<dbReference type="PANTHER" id="PTHR48090:SF1">
    <property type="entry name" value="PROPHAGE BACTOPRENOL GLUCOSYL TRANSFERASE HOMOLOG"/>
    <property type="match status" value="1"/>
</dbReference>
<dbReference type="InterPro" id="IPR001173">
    <property type="entry name" value="Glyco_trans_2-like"/>
</dbReference>
<dbReference type="PANTHER" id="PTHR48090">
    <property type="entry name" value="UNDECAPRENYL-PHOSPHATE 4-DEOXY-4-FORMAMIDO-L-ARABINOSE TRANSFERASE-RELATED"/>
    <property type="match status" value="1"/>
</dbReference>
<evidence type="ECO:0000256" key="2">
    <source>
        <dbReference type="ARBA" id="ARBA00022475"/>
    </source>
</evidence>
<dbReference type="AlphaFoldDB" id="A0A8J7ZCX5"/>
<feature type="domain" description="Glycosyltransferase 2-like" evidence="10">
    <location>
        <begin position="10"/>
        <end position="171"/>
    </location>
</feature>
<evidence type="ECO:0000256" key="3">
    <source>
        <dbReference type="ARBA" id="ARBA00022676"/>
    </source>
</evidence>
<dbReference type="Proteomes" id="UP000646053">
    <property type="component" value="Unassembled WGS sequence"/>
</dbReference>
<dbReference type="EMBL" id="WVIE01000038">
    <property type="protein sequence ID" value="NDJ19725.1"/>
    <property type="molecule type" value="Genomic_DNA"/>
</dbReference>
<comment type="similarity">
    <text evidence="8">Belongs to the glycosyltransferase 2 family. GtrB subfamily.</text>
</comment>
<reference evidence="11" key="1">
    <citation type="submission" date="2019-12" db="EMBL/GenBank/DDBJ databases">
        <title>High-Quality draft genome sequences of three cyanobacteria isolated from the limestone walls of the Old Cathedral of Coimbra.</title>
        <authorList>
            <person name="Tiago I."/>
            <person name="Soares F."/>
            <person name="Portugal A."/>
        </authorList>
    </citation>
    <scope>NUCLEOTIDE SEQUENCE</scope>
    <source>
        <strain evidence="11">A</strain>
    </source>
</reference>
<evidence type="ECO:0000256" key="9">
    <source>
        <dbReference type="SAM" id="Phobius"/>
    </source>
</evidence>
<dbReference type="InterPro" id="IPR029044">
    <property type="entry name" value="Nucleotide-diphossugar_trans"/>
</dbReference>
<evidence type="ECO:0000256" key="5">
    <source>
        <dbReference type="ARBA" id="ARBA00022692"/>
    </source>
</evidence>
<sequence>MLPDPNLELSVVIPFYNEGSNIDCLFERLFCALDRLEVNYEIICVNDGSKDNTLDGLLQQHHSNRLVKVVNLSRNFGKELALTAGLDYTSGAAIVPLDADLQDPPELIQEMMEKWREGYDVVYATRRSRQGESWLKRLTAALFYSVMGSIGDVPIPHNTGDFRLLDRHVVDVIKQMPERTRFMKGLFAWVGFKQTCIVYDRPGRHSGLTSWNYWRLWNFALDGITSFSLLPLKVWSYLGFLLSIVAFIYATFLIIRTLLFGIDVPGYASLMVVILFLGGMQFMTLGIIGEYLGRIFEEVKGRPLYLVRDLHGFEPPSSLHASPSQPKRYTEFNS</sequence>
<dbReference type="InterPro" id="IPR050256">
    <property type="entry name" value="Glycosyltransferase_2"/>
</dbReference>
<evidence type="ECO:0000313" key="11">
    <source>
        <dbReference type="EMBL" id="NDJ19725.1"/>
    </source>
</evidence>
<keyword evidence="5 9" id="KW-0812">Transmembrane</keyword>
<accession>A0A8J7ZCX5</accession>
<dbReference type="CDD" id="cd04187">
    <property type="entry name" value="DPM1_like_bac"/>
    <property type="match status" value="1"/>
</dbReference>